<dbReference type="Pfam" id="PF00535">
    <property type="entry name" value="Glycos_transf_2"/>
    <property type="match status" value="1"/>
</dbReference>
<dbReference type="InterPro" id="IPR029044">
    <property type="entry name" value="Nucleotide-diphossugar_trans"/>
</dbReference>
<comment type="caution">
    <text evidence="2">The sequence shown here is derived from an EMBL/GenBank/DDBJ whole genome shotgun (WGS) entry which is preliminary data.</text>
</comment>
<protein>
    <recommendedName>
        <fullName evidence="1">Glycosyltransferase 2-like domain-containing protein</fullName>
    </recommendedName>
</protein>
<dbReference type="PANTHER" id="PTHR43685:SF2">
    <property type="entry name" value="GLYCOSYLTRANSFERASE 2-LIKE DOMAIN-CONTAINING PROTEIN"/>
    <property type="match status" value="1"/>
</dbReference>
<dbReference type="PANTHER" id="PTHR43685">
    <property type="entry name" value="GLYCOSYLTRANSFERASE"/>
    <property type="match status" value="1"/>
</dbReference>
<dbReference type="OrthoDB" id="597270at2"/>
<feature type="domain" description="Glycosyltransferase 2-like" evidence="1">
    <location>
        <begin position="5"/>
        <end position="162"/>
    </location>
</feature>
<accession>A0A2H3NKP3</accession>
<dbReference type="InterPro" id="IPR050834">
    <property type="entry name" value="Glycosyltransf_2"/>
</dbReference>
<organism evidence="2 3">
    <name type="scientific">Longimonas halophila</name>
    <dbReference type="NCBI Taxonomy" id="1469170"/>
    <lineage>
        <taxon>Bacteria</taxon>
        <taxon>Pseudomonadati</taxon>
        <taxon>Rhodothermota</taxon>
        <taxon>Rhodothermia</taxon>
        <taxon>Rhodothermales</taxon>
        <taxon>Salisaetaceae</taxon>
        <taxon>Longimonas</taxon>
    </lineage>
</organism>
<evidence type="ECO:0000313" key="3">
    <source>
        <dbReference type="Proteomes" id="UP000221024"/>
    </source>
</evidence>
<evidence type="ECO:0000259" key="1">
    <source>
        <dbReference type="Pfam" id="PF00535"/>
    </source>
</evidence>
<dbReference type="InterPro" id="IPR001173">
    <property type="entry name" value="Glyco_trans_2-like"/>
</dbReference>
<sequence length="316" mass="36095">MPDVSVIIPTYNRLSFLKTAIASCFEGNNGIDIEVVVVDDGSTDGTREWLKALQDTRIRPILQQHKGAQHARNAGLNASGGDAIKFLDDDDRLASGALTIEFETLRRKKVDLCYGHLKFVGDRTEDKVSYQKDTKDLISSIFLGEIYTQPHVFLFSSELLEDIVWNERLKYEQDKDFAIRVSANVKSFAIVDRVVGISNVHSGKRITTEKKLKDSVSDRCKIRIHLIERGVDELNSKDQLNVRRQKAAARGIWHSAYMMAVHDFRGFFNAWRKLKKIDPMFTPKRSDLFSKTVDSFFSPALTEFIKLPVRKLKRNK</sequence>
<name>A0A2H3NKP3_9BACT</name>
<dbReference type="EMBL" id="PDEP01000008">
    <property type="protein sequence ID" value="PEN06504.1"/>
    <property type="molecule type" value="Genomic_DNA"/>
</dbReference>
<dbReference type="Gene3D" id="3.90.550.10">
    <property type="entry name" value="Spore Coat Polysaccharide Biosynthesis Protein SpsA, Chain A"/>
    <property type="match status" value="1"/>
</dbReference>
<dbReference type="RefSeq" id="WP_098062397.1">
    <property type="nucleotide sequence ID" value="NZ_PDEP01000008.1"/>
</dbReference>
<gene>
    <name evidence="2" type="ORF">CRI93_09485</name>
</gene>
<proteinExistence type="predicted"/>
<dbReference type="SUPFAM" id="SSF53448">
    <property type="entry name" value="Nucleotide-diphospho-sugar transferases"/>
    <property type="match status" value="1"/>
</dbReference>
<dbReference type="AlphaFoldDB" id="A0A2H3NKP3"/>
<evidence type="ECO:0000313" key="2">
    <source>
        <dbReference type="EMBL" id="PEN06504.1"/>
    </source>
</evidence>
<keyword evidence="3" id="KW-1185">Reference proteome</keyword>
<dbReference type="Proteomes" id="UP000221024">
    <property type="component" value="Unassembled WGS sequence"/>
</dbReference>
<reference evidence="2 3" key="1">
    <citation type="submission" date="2017-10" db="EMBL/GenBank/DDBJ databases">
        <title>Draft genome of Longimonas halophila.</title>
        <authorList>
            <person name="Goh K.M."/>
            <person name="Shamsir M.S."/>
            <person name="Lim S.W."/>
        </authorList>
    </citation>
    <scope>NUCLEOTIDE SEQUENCE [LARGE SCALE GENOMIC DNA]</scope>
    <source>
        <strain evidence="2 3">KCTC 42399</strain>
    </source>
</reference>